<dbReference type="PANTHER" id="PTHR35795">
    <property type="entry name" value="SLR1885 PROTEIN"/>
    <property type="match status" value="1"/>
</dbReference>
<keyword evidence="3" id="KW-1185">Reference proteome</keyword>
<dbReference type="InterPro" id="IPR051094">
    <property type="entry name" value="Diverse_Catalytic_Enzymes"/>
</dbReference>
<dbReference type="PANTHER" id="PTHR35795:SF1">
    <property type="entry name" value="BIS(5'-NUCLEOSYL)-TETRAPHOSPHATASE, SYMMETRICAL"/>
    <property type="match status" value="1"/>
</dbReference>
<dbReference type="InterPro" id="IPR003607">
    <property type="entry name" value="HD/PDEase_dom"/>
</dbReference>
<dbReference type="Proteomes" id="UP001158045">
    <property type="component" value="Unassembled WGS sequence"/>
</dbReference>
<organism evidence="2 3">
    <name type="scientific">Fusibacter bizertensis</name>
    <dbReference type="NCBI Taxonomy" id="1488331"/>
    <lineage>
        <taxon>Bacteria</taxon>
        <taxon>Bacillati</taxon>
        <taxon>Bacillota</taxon>
        <taxon>Clostridia</taxon>
        <taxon>Eubacteriales</taxon>
        <taxon>Eubacteriales Family XII. Incertae Sedis</taxon>
        <taxon>Fusibacter</taxon>
    </lineage>
</organism>
<dbReference type="SMART" id="SM00471">
    <property type="entry name" value="HDc"/>
    <property type="match status" value="1"/>
</dbReference>
<reference evidence="2 3" key="1">
    <citation type="submission" date="2023-04" db="EMBL/GenBank/DDBJ databases">
        <title>Fusibacter bizertensis strain WBS, isolated from littoral bottom sediments of the Arctic seas - biochemical and genomic analysis.</title>
        <authorList>
            <person name="Brioukhanov A.L."/>
        </authorList>
    </citation>
    <scope>NUCLEOTIDE SEQUENCE [LARGE SCALE GENOMIC DNA]</scope>
    <source>
        <strain evidence="2 3">WBS</strain>
    </source>
</reference>
<evidence type="ECO:0000313" key="3">
    <source>
        <dbReference type="Proteomes" id="UP001158045"/>
    </source>
</evidence>
<dbReference type="PROSITE" id="PS51831">
    <property type="entry name" value="HD"/>
    <property type="match status" value="1"/>
</dbReference>
<dbReference type="InterPro" id="IPR006674">
    <property type="entry name" value="HD_domain"/>
</dbReference>
<feature type="domain" description="HD" evidence="1">
    <location>
        <begin position="75"/>
        <end position="213"/>
    </location>
</feature>
<comment type="caution">
    <text evidence="2">The sequence shown here is derived from an EMBL/GenBank/DDBJ whole genome shotgun (WGS) entry which is preliminary data.</text>
</comment>
<evidence type="ECO:0000313" key="2">
    <source>
        <dbReference type="EMBL" id="MDH8677509.1"/>
    </source>
</evidence>
<dbReference type="Gene3D" id="1.10.3210.10">
    <property type="entry name" value="Hypothetical protein af1432"/>
    <property type="match status" value="1"/>
</dbReference>
<accession>A0ABT6NAR1</accession>
<dbReference type="SUPFAM" id="SSF109604">
    <property type="entry name" value="HD-domain/PDEase-like"/>
    <property type="match status" value="1"/>
</dbReference>
<name>A0ABT6NAR1_9FIRM</name>
<gene>
    <name evidence="2" type="ORF">QE109_05085</name>
</gene>
<dbReference type="Pfam" id="PF01966">
    <property type="entry name" value="HD"/>
    <property type="match status" value="1"/>
</dbReference>
<evidence type="ECO:0000259" key="1">
    <source>
        <dbReference type="PROSITE" id="PS51831"/>
    </source>
</evidence>
<dbReference type="RefSeq" id="WP_281093324.1">
    <property type="nucleotide sequence ID" value="NZ_JARYZI010000002.1"/>
</dbReference>
<sequence>MDHREQQELFELKTLDKRAKKSMLSLRVNDEGKDAFRTEYQRDIDRILYSEAFRRLRLKTQTFLTRNGDMLNRTRLSHTLEVNQIAKTIAKPLYLNCDLIESISFGHDLGQTPFGHAGGKALNKILQEKGMGFHHNTQSVWLVEQINFNRQSIDGKPYVGLNLTLDTLEGIWKHTKQEELFKLTDTIFDKLNPHEVGSLEAQIVKYADRFSYALHDLYDADFNNIVSYADFENDVWKKYFDKPFDKSRWHYVFINDLIEHYGKSSDIAFSEYFQNAFKGVQDFIEERIVNSRQLIEYDEITYHIICEIYNYYEKNIEFLFKQDPDSKSKVESFGIDRTITDYIQWFGDSKAITEYEKIKNMKSLVAG</sequence>
<protein>
    <submittedName>
        <fullName evidence="2">HD domain-containing protein</fullName>
    </submittedName>
</protein>
<proteinExistence type="predicted"/>
<dbReference type="CDD" id="cd00077">
    <property type="entry name" value="HDc"/>
    <property type="match status" value="1"/>
</dbReference>
<dbReference type="EMBL" id="JARYZI010000002">
    <property type="protein sequence ID" value="MDH8677509.1"/>
    <property type="molecule type" value="Genomic_DNA"/>
</dbReference>